<keyword evidence="4 6" id="KW-1133">Transmembrane helix</keyword>
<comment type="caution">
    <text evidence="7">The sequence shown here is derived from an EMBL/GenBank/DDBJ whole genome shotgun (WGS) entry which is preliminary data.</text>
</comment>
<feature type="transmembrane region" description="Helical" evidence="6">
    <location>
        <begin position="41"/>
        <end position="61"/>
    </location>
</feature>
<organism evidence="7 8">
    <name type="scientific">Lactobacillus amylovorus subsp. animalium DSM 16698</name>
    <dbReference type="NCBI Taxonomy" id="695563"/>
    <lineage>
        <taxon>Bacteria</taxon>
        <taxon>Bacillati</taxon>
        <taxon>Bacillota</taxon>
        <taxon>Bacilli</taxon>
        <taxon>Lactobacillales</taxon>
        <taxon>Lactobacillaceae</taxon>
        <taxon>Lactobacillus</taxon>
        <taxon>Lactobacillus amylovorus subsp. animalium</taxon>
    </lineage>
</organism>
<dbReference type="GO" id="GO:0022857">
    <property type="term" value="F:transmembrane transporter activity"/>
    <property type="evidence" value="ECO:0007669"/>
    <property type="project" value="InterPro"/>
</dbReference>
<comment type="similarity">
    <text evidence="2">Belongs to the SLC13A/DASS transporter (TC 2.A.47) family. DIT1 subfamily.</text>
</comment>
<proteinExistence type="inferred from homology"/>
<evidence type="ECO:0000313" key="7">
    <source>
        <dbReference type="EMBL" id="KRN83872.1"/>
    </source>
</evidence>
<evidence type="ECO:0000313" key="8">
    <source>
        <dbReference type="Proteomes" id="UP000051529"/>
    </source>
</evidence>
<dbReference type="InterPro" id="IPR030676">
    <property type="entry name" value="CitT-rel"/>
</dbReference>
<comment type="subcellular location">
    <subcellularLocation>
        <location evidence="1">Membrane</location>
        <topology evidence="1">Multi-pass membrane protein</topology>
    </subcellularLocation>
</comment>
<evidence type="ECO:0000256" key="4">
    <source>
        <dbReference type="ARBA" id="ARBA00022989"/>
    </source>
</evidence>
<accession>A0A0R2K2M5</accession>
<dbReference type="Proteomes" id="UP000051529">
    <property type="component" value="Unassembled WGS sequence"/>
</dbReference>
<evidence type="ECO:0000256" key="3">
    <source>
        <dbReference type="ARBA" id="ARBA00022692"/>
    </source>
</evidence>
<evidence type="ECO:0000256" key="2">
    <source>
        <dbReference type="ARBA" id="ARBA00007349"/>
    </source>
</evidence>
<sequence length="64" mass="7009">MLLAFTGAINASTTHYANGPASILATTGYVKQNEWWKMNFVLGIVYILIFGIVGTLWMKVIGVC</sequence>
<dbReference type="AlphaFoldDB" id="A0A0R2K2M5"/>
<dbReference type="PANTHER" id="PTHR42826">
    <property type="entry name" value="DICARBOXYLATE TRANSPORTER 2.1, CHLOROPLASTIC"/>
    <property type="match status" value="1"/>
</dbReference>
<keyword evidence="5 6" id="KW-0472">Membrane</keyword>
<dbReference type="EMBL" id="JQBQ01000082">
    <property type="protein sequence ID" value="KRN83872.1"/>
    <property type="molecule type" value="Genomic_DNA"/>
</dbReference>
<evidence type="ECO:0000256" key="6">
    <source>
        <dbReference type="SAM" id="Phobius"/>
    </source>
</evidence>
<dbReference type="InterPro" id="IPR001898">
    <property type="entry name" value="SLC13A/DASS"/>
</dbReference>
<evidence type="ECO:0000256" key="1">
    <source>
        <dbReference type="ARBA" id="ARBA00004141"/>
    </source>
</evidence>
<dbReference type="GO" id="GO:0016020">
    <property type="term" value="C:membrane"/>
    <property type="evidence" value="ECO:0007669"/>
    <property type="project" value="UniProtKB-SubCell"/>
</dbReference>
<name>A0A0R2K2M5_LACAM</name>
<protein>
    <submittedName>
        <fullName evidence="7">Uncharacterized protein</fullName>
    </submittedName>
</protein>
<keyword evidence="3 6" id="KW-0812">Transmembrane</keyword>
<dbReference type="Pfam" id="PF00939">
    <property type="entry name" value="Na_sulph_symp"/>
    <property type="match status" value="1"/>
</dbReference>
<evidence type="ECO:0000256" key="5">
    <source>
        <dbReference type="ARBA" id="ARBA00023136"/>
    </source>
</evidence>
<reference evidence="7 8" key="1">
    <citation type="journal article" date="2015" name="Genome Announc.">
        <title>Expanding the biotechnology potential of lactobacilli through comparative genomics of 213 strains and associated genera.</title>
        <authorList>
            <person name="Sun Z."/>
            <person name="Harris H.M."/>
            <person name="McCann A."/>
            <person name="Guo C."/>
            <person name="Argimon S."/>
            <person name="Zhang W."/>
            <person name="Yang X."/>
            <person name="Jeffery I.B."/>
            <person name="Cooney J.C."/>
            <person name="Kagawa T.F."/>
            <person name="Liu W."/>
            <person name="Song Y."/>
            <person name="Salvetti E."/>
            <person name="Wrobel A."/>
            <person name="Rasinkangas P."/>
            <person name="Parkhill J."/>
            <person name="Rea M.C."/>
            <person name="O'Sullivan O."/>
            <person name="Ritari J."/>
            <person name="Douillard F.P."/>
            <person name="Paul Ross R."/>
            <person name="Yang R."/>
            <person name="Briner A.E."/>
            <person name="Felis G.E."/>
            <person name="de Vos W.M."/>
            <person name="Barrangou R."/>
            <person name="Klaenhammer T.R."/>
            <person name="Caufield P.W."/>
            <person name="Cui Y."/>
            <person name="Zhang H."/>
            <person name="O'Toole P.W."/>
        </authorList>
    </citation>
    <scope>NUCLEOTIDE SEQUENCE [LARGE SCALE GENOMIC DNA]</scope>
    <source>
        <strain evidence="7 8">DSM 16698</strain>
    </source>
</reference>
<dbReference type="PATRIC" id="fig|695563.3.peg.1993"/>
<gene>
    <name evidence="7" type="ORF">IV44_GL001915</name>
</gene>